<dbReference type="Proteomes" id="UP000760860">
    <property type="component" value="Unassembled WGS sequence"/>
</dbReference>
<dbReference type="Proteomes" id="UP000697107">
    <property type="component" value="Unassembled WGS sequence"/>
</dbReference>
<dbReference type="Proteomes" id="UP000736787">
    <property type="component" value="Unassembled WGS sequence"/>
</dbReference>
<accession>A0A329RQI8</accession>
<comment type="caution">
    <text evidence="6">The sequence shown here is derived from an EMBL/GenBank/DDBJ whole genome shotgun (WGS) entry which is preliminary data.</text>
</comment>
<evidence type="ECO:0000313" key="7">
    <source>
        <dbReference type="Proteomes" id="UP000251314"/>
    </source>
</evidence>
<evidence type="ECO:0000313" key="6">
    <source>
        <dbReference type="EMBL" id="RAW26590.1"/>
    </source>
</evidence>
<evidence type="ECO:0000313" key="4">
    <source>
        <dbReference type="EMBL" id="KAG2966839.1"/>
    </source>
</evidence>
<dbReference type="EMBL" id="RCMG01000976">
    <property type="protein sequence ID" value="KAG2840240.1"/>
    <property type="molecule type" value="Genomic_DNA"/>
</dbReference>
<dbReference type="AlphaFoldDB" id="A0A329RQI8"/>
<evidence type="ECO:0000313" key="1">
    <source>
        <dbReference type="EMBL" id="KAG2840240.1"/>
    </source>
</evidence>
<evidence type="ECO:0000313" key="5">
    <source>
        <dbReference type="EMBL" id="KAG3211082.1"/>
    </source>
</evidence>
<sequence length="41" mass="4934">MRKLGDSWGDFEQVEEYYARYDCNETVPEDVEEVEKVKSME</sequence>
<protein>
    <submittedName>
        <fullName evidence="6">Uncharacterized protein</fullName>
    </submittedName>
</protein>
<organism evidence="6 7">
    <name type="scientific">Phytophthora cactorum</name>
    <dbReference type="NCBI Taxonomy" id="29920"/>
    <lineage>
        <taxon>Eukaryota</taxon>
        <taxon>Sar</taxon>
        <taxon>Stramenopiles</taxon>
        <taxon>Oomycota</taxon>
        <taxon>Peronosporomycetes</taxon>
        <taxon>Peronosporales</taxon>
        <taxon>Peronosporaceae</taxon>
        <taxon>Phytophthora</taxon>
    </lineage>
</organism>
<reference evidence="6 7" key="1">
    <citation type="submission" date="2018-01" db="EMBL/GenBank/DDBJ databases">
        <title>Draft genome of the strawberry crown rot pathogen Phytophthora cactorum.</title>
        <authorList>
            <person name="Armitage A.D."/>
            <person name="Lysoe E."/>
            <person name="Nellist C.F."/>
            <person name="Harrison R.J."/>
            <person name="Brurberg M.B."/>
        </authorList>
    </citation>
    <scope>NUCLEOTIDE SEQUENCE [LARGE SCALE GENOMIC DNA]</scope>
    <source>
        <strain evidence="6 7">10300</strain>
    </source>
</reference>
<name>A0A329RQI8_9STRA</name>
<evidence type="ECO:0000313" key="3">
    <source>
        <dbReference type="EMBL" id="KAG2908552.1"/>
    </source>
</evidence>
<reference evidence="1" key="2">
    <citation type="submission" date="2018-10" db="EMBL/GenBank/DDBJ databases">
        <title>Effector identification in a new, highly contiguous assembly of the strawberry crown rot pathogen Phytophthora cactorum.</title>
        <authorList>
            <person name="Armitage A.D."/>
            <person name="Nellist C.F."/>
            <person name="Bates H."/>
            <person name="Vickerstaff R.J."/>
            <person name="Harrison R.J."/>
        </authorList>
    </citation>
    <scope>NUCLEOTIDE SEQUENCE</scope>
    <source>
        <strain evidence="1">15-7</strain>
        <strain evidence="3">4032</strain>
        <strain evidence="2">4040</strain>
        <strain evidence="4">P415</strain>
        <strain evidence="5">P421</strain>
    </source>
</reference>
<gene>
    <name evidence="6" type="ORF">PC110_g17010</name>
    <name evidence="1" type="ORF">PC113_g19303</name>
    <name evidence="3" type="ORF">PC115_g13546</name>
    <name evidence="2" type="ORF">PC117_g20783</name>
    <name evidence="4" type="ORF">PC118_g18928</name>
    <name evidence="5" type="ORF">PC129_g17938</name>
</gene>
<dbReference type="Proteomes" id="UP000774804">
    <property type="component" value="Unassembled WGS sequence"/>
</dbReference>
<keyword evidence="7" id="KW-1185">Reference proteome</keyword>
<evidence type="ECO:0000313" key="2">
    <source>
        <dbReference type="EMBL" id="KAG2905265.1"/>
    </source>
</evidence>
<dbReference type="EMBL" id="RCML01000979">
    <property type="protein sequence ID" value="KAG2966839.1"/>
    <property type="molecule type" value="Genomic_DNA"/>
</dbReference>
<dbReference type="EMBL" id="RCMV01001002">
    <property type="protein sequence ID" value="KAG3211082.1"/>
    <property type="molecule type" value="Genomic_DNA"/>
</dbReference>
<dbReference type="EMBL" id="RCMI01000486">
    <property type="protein sequence ID" value="KAG2908552.1"/>
    <property type="molecule type" value="Genomic_DNA"/>
</dbReference>
<dbReference type="Proteomes" id="UP000251314">
    <property type="component" value="Unassembled WGS sequence"/>
</dbReference>
<dbReference type="VEuPathDB" id="FungiDB:PC110_g17010"/>
<dbReference type="EMBL" id="RCMK01000994">
    <property type="protein sequence ID" value="KAG2905265.1"/>
    <property type="molecule type" value="Genomic_DNA"/>
</dbReference>
<dbReference type="Proteomes" id="UP000735874">
    <property type="component" value="Unassembled WGS sequence"/>
</dbReference>
<proteinExistence type="predicted"/>
<dbReference type="EMBL" id="MJFZ01000634">
    <property type="protein sequence ID" value="RAW26590.1"/>
    <property type="molecule type" value="Genomic_DNA"/>
</dbReference>